<feature type="active site" description="Nucleophile" evidence="5">
    <location>
        <position position="264"/>
    </location>
</feature>
<dbReference type="GO" id="GO:0017000">
    <property type="term" value="P:antibiotic biosynthetic process"/>
    <property type="evidence" value="ECO:0007669"/>
    <property type="project" value="InterPro"/>
</dbReference>
<comment type="cofactor">
    <cofactor evidence="6">
        <name>Ca(2+)</name>
        <dbReference type="ChEBI" id="CHEBI:29108"/>
    </cofactor>
    <text evidence="6">Binds 1 Ca(2+) ion per dimer.</text>
</comment>
<feature type="binding site" evidence="6">
    <location>
        <position position="339"/>
    </location>
    <ligand>
        <name>Ca(2+)</name>
        <dbReference type="ChEBI" id="CHEBI:29108"/>
    </ligand>
</feature>
<evidence type="ECO:0000256" key="7">
    <source>
        <dbReference type="SAM" id="SignalP"/>
    </source>
</evidence>
<proteinExistence type="inferred from homology"/>
<dbReference type="CDD" id="cd03747">
    <property type="entry name" value="Ntn_PGA_like"/>
    <property type="match status" value="1"/>
</dbReference>
<dbReference type="InterPro" id="IPR043147">
    <property type="entry name" value="Penicillin_amidase_A-knob"/>
</dbReference>
<keyword evidence="4" id="KW-0865">Zymogen</keyword>
<dbReference type="Gene3D" id="1.10.1400.10">
    <property type="match status" value="1"/>
</dbReference>
<name>A0A328BGU5_9CAUL</name>
<dbReference type="EMBL" id="QFYS01000003">
    <property type="protein sequence ID" value="RAK66333.1"/>
    <property type="molecule type" value="Genomic_DNA"/>
</dbReference>
<dbReference type="PIRSF" id="PIRSF001227">
    <property type="entry name" value="Pen_acylase"/>
    <property type="match status" value="1"/>
</dbReference>
<comment type="caution">
    <text evidence="8">The sequence shown here is derived from an EMBL/GenBank/DDBJ whole genome shotgun (WGS) entry which is preliminary data.</text>
</comment>
<dbReference type="Gene3D" id="2.30.120.10">
    <property type="match status" value="1"/>
</dbReference>
<accession>A0A328BGU5</accession>
<keyword evidence="9" id="KW-1185">Reference proteome</keyword>
<evidence type="ECO:0000256" key="1">
    <source>
        <dbReference type="ARBA" id="ARBA00006586"/>
    </source>
</evidence>
<evidence type="ECO:0000256" key="3">
    <source>
        <dbReference type="ARBA" id="ARBA00022801"/>
    </source>
</evidence>
<feature type="chain" id="PRO_5016256064" evidence="7">
    <location>
        <begin position="21"/>
        <end position="793"/>
    </location>
</feature>
<feature type="binding site" evidence="6">
    <location>
        <position position="336"/>
    </location>
    <ligand>
        <name>Ca(2+)</name>
        <dbReference type="ChEBI" id="CHEBI:29108"/>
    </ligand>
</feature>
<dbReference type="InterPro" id="IPR002692">
    <property type="entry name" value="S45"/>
</dbReference>
<reference evidence="8 9" key="1">
    <citation type="submission" date="2018-05" db="EMBL/GenBank/DDBJ databases">
        <authorList>
            <person name="Lanie J.A."/>
            <person name="Ng W.-L."/>
            <person name="Kazmierczak K.M."/>
            <person name="Andrzejewski T.M."/>
            <person name="Davidsen T.M."/>
            <person name="Wayne K.J."/>
            <person name="Tettelin H."/>
            <person name="Glass J.I."/>
            <person name="Rusch D."/>
            <person name="Podicherti R."/>
            <person name="Tsui H.-C.T."/>
            <person name="Winkler M.E."/>
        </authorList>
    </citation>
    <scope>NUCLEOTIDE SEQUENCE [LARGE SCALE GENOMIC DNA]</scope>
    <source>
        <strain evidence="8 9">BUT-10</strain>
    </source>
</reference>
<dbReference type="InterPro" id="IPR014395">
    <property type="entry name" value="Pen/GL7ACA/AHL_acylase"/>
</dbReference>
<dbReference type="OrthoDB" id="9760084at2"/>
<dbReference type="SUPFAM" id="SSF56235">
    <property type="entry name" value="N-terminal nucleophile aminohydrolases (Ntn hydrolases)"/>
    <property type="match status" value="1"/>
</dbReference>
<dbReference type="PANTHER" id="PTHR34218">
    <property type="entry name" value="PEPTIDASE S45 PENICILLIN AMIDASE"/>
    <property type="match status" value="1"/>
</dbReference>
<dbReference type="Pfam" id="PF01804">
    <property type="entry name" value="Penicil_amidase"/>
    <property type="match status" value="1"/>
</dbReference>
<keyword evidence="6" id="KW-0479">Metal-binding</keyword>
<organism evidence="8 9">
    <name type="scientific">Phenylobacterium kunshanense</name>
    <dbReference type="NCBI Taxonomy" id="1445034"/>
    <lineage>
        <taxon>Bacteria</taxon>
        <taxon>Pseudomonadati</taxon>
        <taxon>Pseudomonadota</taxon>
        <taxon>Alphaproteobacteria</taxon>
        <taxon>Caulobacterales</taxon>
        <taxon>Caulobacteraceae</taxon>
        <taxon>Phenylobacterium</taxon>
    </lineage>
</organism>
<dbReference type="GO" id="GO:0046872">
    <property type="term" value="F:metal ion binding"/>
    <property type="evidence" value="ECO:0007669"/>
    <property type="project" value="UniProtKB-KW"/>
</dbReference>
<feature type="signal peptide" evidence="7">
    <location>
        <begin position="1"/>
        <end position="20"/>
    </location>
</feature>
<dbReference type="GO" id="GO:0016811">
    <property type="term" value="F:hydrolase activity, acting on carbon-nitrogen (but not peptide) bonds, in linear amides"/>
    <property type="evidence" value="ECO:0007669"/>
    <property type="project" value="InterPro"/>
</dbReference>
<dbReference type="InterPro" id="IPR023343">
    <property type="entry name" value="Penicillin_amidase_dom1"/>
</dbReference>
<keyword evidence="3" id="KW-0378">Hydrolase</keyword>
<evidence type="ECO:0000256" key="6">
    <source>
        <dbReference type="PIRSR" id="PIRSR001227-2"/>
    </source>
</evidence>
<dbReference type="Proteomes" id="UP000249524">
    <property type="component" value="Unassembled WGS sequence"/>
</dbReference>
<sequence length="793" mass="85625">MKLAGVVLGLALAAAGTARAEVSTAVRQETGAVRGLSAPAEIVVDRWGIPHIYAASTKDAFFLQGWNAARDRLWQIDLWRKRGLGRLSASFGPAYVAQDRAARLFLYRGDMAAEWASYDPIGREAVESFAAGVNAYVAEVRAGQRPLPVEFRLTDSQPETWNPEDILRIRSHALVSNVTSEVARARTICAGGLAADTLRRKLEPAHKVTVPKGLDPCEVPEDVLADYVRATEPVSFAAFAKAKAEAEAPKPLAQVIDERAAEGSNNWTISAARSATGRPILANDPHRPVGAPSLRYIAHLDAPGLSIIGAGEPALPGVSFGHNGTTAFGITINYVDQEDLYAYQTRAGAYRYKGGHEPMRVIRETIEVKGEAPREVELKFTRHGPVVWEDAAKGRAFAVRTIWNEPGLAGYFGSSRMWRAKSWEDFQLARNRWGAPPLNLVYADTHGDIGWSVAARTPVRKGWDGLMPVPGDGRYEWTGFVEDGGLPVVKNPKEGFFATANAMNIPAEPAYPREKRQLGFEWADPSRSQRIHEVLNALPKSTLADSMALQVDSVSPQARRGVALLKDVTSPDPALARALGYLQAWDGNETTDSVAAALYETWALKHLGRQVAVRATTPAAAKLIGDGAPDPIFAWLEAQPPAARAPLMLAALADTIAELKGRLGADMATWTWGRLHHAKFVPAVATLADPQLAAQMTVGPLQVPGSASTPRAATWRPNDFAQSSGASVRIVLDVGAWDNSMAINTPGQSADPMSPHYRDLFPLWAAGSYVPLRFSRAAVEGDAEVVMKLTPAK</sequence>
<gene>
    <name evidence="8" type="ORF">DJ019_08765</name>
</gene>
<dbReference type="Gene3D" id="3.60.20.10">
    <property type="entry name" value="Glutamine Phosphoribosylpyrophosphate, subunit 1, domain 1"/>
    <property type="match status" value="1"/>
</dbReference>
<evidence type="ECO:0000313" key="8">
    <source>
        <dbReference type="EMBL" id="RAK66333.1"/>
    </source>
</evidence>
<feature type="binding site" evidence="6">
    <location>
        <position position="181"/>
    </location>
    <ligand>
        <name>Ca(2+)</name>
        <dbReference type="ChEBI" id="CHEBI:29108"/>
    </ligand>
</feature>
<dbReference type="Gene3D" id="1.10.439.10">
    <property type="entry name" value="Penicillin Amidohydrolase, domain 1"/>
    <property type="match status" value="1"/>
</dbReference>
<comment type="similarity">
    <text evidence="1">Belongs to the peptidase S45 family.</text>
</comment>
<dbReference type="RefSeq" id="WP_111275642.1">
    <property type="nucleotide sequence ID" value="NZ_QFYS01000003.1"/>
</dbReference>
<protein>
    <submittedName>
        <fullName evidence="8">Penicillin acylase family protein</fullName>
    </submittedName>
</protein>
<evidence type="ECO:0000256" key="5">
    <source>
        <dbReference type="PIRSR" id="PIRSR001227-1"/>
    </source>
</evidence>
<dbReference type="InterPro" id="IPR029055">
    <property type="entry name" value="Ntn_hydrolases_N"/>
</dbReference>
<evidence type="ECO:0000256" key="2">
    <source>
        <dbReference type="ARBA" id="ARBA00022729"/>
    </source>
</evidence>
<evidence type="ECO:0000313" key="9">
    <source>
        <dbReference type="Proteomes" id="UP000249524"/>
    </source>
</evidence>
<dbReference type="AlphaFoldDB" id="A0A328BGU5"/>
<keyword evidence="2 7" id="KW-0732">Signal</keyword>
<evidence type="ECO:0000256" key="4">
    <source>
        <dbReference type="ARBA" id="ARBA00023145"/>
    </source>
</evidence>
<dbReference type="InterPro" id="IPR043146">
    <property type="entry name" value="Penicillin_amidase_N_B-knob"/>
</dbReference>
<dbReference type="PANTHER" id="PTHR34218:SF3">
    <property type="entry name" value="ACYL-HOMOSERINE LACTONE ACYLASE PVDQ"/>
    <property type="match status" value="1"/>
</dbReference>
<keyword evidence="6" id="KW-0106">Calcium</keyword>